<comment type="caution">
    <text evidence="2">The sequence shown here is derived from an EMBL/GenBank/DDBJ whole genome shotgun (WGS) entry which is preliminary data.</text>
</comment>
<name>A0A916TB32_9ACTN</name>
<feature type="domain" description="Amidase" evidence="1">
    <location>
        <begin position="31"/>
        <end position="448"/>
    </location>
</feature>
<dbReference type="AlphaFoldDB" id="A0A916TB32"/>
<evidence type="ECO:0000313" key="2">
    <source>
        <dbReference type="EMBL" id="GGB38503.1"/>
    </source>
</evidence>
<proteinExistence type="predicted"/>
<dbReference type="InterPro" id="IPR000120">
    <property type="entry name" value="Amidase"/>
</dbReference>
<dbReference type="SUPFAM" id="SSF75304">
    <property type="entry name" value="Amidase signature (AS) enzymes"/>
    <property type="match status" value="1"/>
</dbReference>
<dbReference type="PANTHER" id="PTHR11895">
    <property type="entry name" value="TRANSAMIDASE"/>
    <property type="match status" value="1"/>
</dbReference>
<dbReference type="GO" id="GO:0003824">
    <property type="term" value="F:catalytic activity"/>
    <property type="evidence" value="ECO:0007669"/>
    <property type="project" value="InterPro"/>
</dbReference>
<evidence type="ECO:0000313" key="3">
    <source>
        <dbReference type="Proteomes" id="UP000621454"/>
    </source>
</evidence>
<protein>
    <submittedName>
        <fullName evidence="2">Amidase</fullName>
    </submittedName>
</protein>
<dbReference type="Gene3D" id="3.90.1300.10">
    <property type="entry name" value="Amidase signature (AS) domain"/>
    <property type="match status" value="1"/>
</dbReference>
<gene>
    <name evidence="2" type="primary">gatA</name>
    <name evidence="2" type="ORF">GCM10011489_27730</name>
</gene>
<evidence type="ECO:0000259" key="1">
    <source>
        <dbReference type="Pfam" id="PF01425"/>
    </source>
</evidence>
<dbReference type="NCBIfam" id="NF005450">
    <property type="entry name" value="PRK07042.1"/>
    <property type="match status" value="1"/>
</dbReference>
<dbReference type="InterPro" id="IPR036928">
    <property type="entry name" value="AS_sf"/>
</dbReference>
<dbReference type="InterPro" id="IPR023631">
    <property type="entry name" value="Amidase_dom"/>
</dbReference>
<dbReference type="EMBL" id="BMGC01000021">
    <property type="protein sequence ID" value="GGB38503.1"/>
    <property type="molecule type" value="Genomic_DNA"/>
</dbReference>
<dbReference type="PANTHER" id="PTHR11895:SF173">
    <property type="entry name" value="GLUTAMYL-TRNA AMIDOTRANSFERASE SUBUNIT A"/>
    <property type="match status" value="1"/>
</dbReference>
<reference evidence="2" key="1">
    <citation type="journal article" date="2014" name="Int. J. Syst. Evol. Microbiol.">
        <title>Complete genome sequence of Corynebacterium casei LMG S-19264T (=DSM 44701T), isolated from a smear-ripened cheese.</title>
        <authorList>
            <consortium name="US DOE Joint Genome Institute (JGI-PGF)"/>
            <person name="Walter F."/>
            <person name="Albersmeier A."/>
            <person name="Kalinowski J."/>
            <person name="Ruckert C."/>
        </authorList>
    </citation>
    <scope>NUCLEOTIDE SEQUENCE</scope>
    <source>
        <strain evidence="2">CGMCC 1.12827</strain>
    </source>
</reference>
<dbReference type="Pfam" id="PF01425">
    <property type="entry name" value="Amidase"/>
    <property type="match status" value="1"/>
</dbReference>
<accession>A0A916TB32</accession>
<sequence length="471" mass="50713">MSVNDVDLSLCELDASEMVDGFESGELSPVEVTDSALGRMTDAEPHIHAMYLIYHERARAAAAASAQRWRDRKPLSPIDGVPVTVKENVNLEGEPTPWGSAASLPTPASSTAPLLERLTARGAVVLGKTTMPEWGMLSSGVSTLHPTTCNPWNLSWNPGGSSAGAGAAAAAGYAPIHFGSDIGGSVRLPASWCGIAGFKPSFGRIPVDPPYFGRTIGPMGREVEDLARVMGVVSGPDDRDPYSLPPQKISWGDLEFKTQGLRVGLHLDAGAGTETSPEIAAAVSDAAQFFESQGSAVEIVDPFFSDEMLERVDMFWRAGHWLDYEALPVDRRGLLLEFIAEWCRAGSEVSGLDAVRSSNAQLEVAIQTLRATQPYDLVLSPVSPDATYPVDWPMPSNDVTRPMAHIGFCMPYNMSGQPAASVHCGFTSDGRPIGLQIVGPRFADREVLAAATHFQRSHPIDRPWPRPWERP</sequence>
<keyword evidence="3" id="KW-1185">Reference proteome</keyword>
<dbReference type="Proteomes" id="UP000621454">
    <property type="component" value="Unassembled WGS sequence"/>
</dbReference>
<organism evidence="2 3">
    <name type="scientific">Gordonia jinhuaensis</name>
    <dbReference type="NCBI Taxonomy" id="1517702"/>
    <lineage>
        <taxon>Bacteria</taxon>
        <taxon>Bacillati</taxon>
        <taxon>Actinomycetota</taxon>
        <taxon>Actinomycetes</taxon>
        <taxon>Mycobacteriales</taxon>
        <taxon>Gordoniaceae</taxon>
        <taxon>Gordonia</taxon>
    </lineage>
</organism>
<reference evidence="2" key="2">
    <citation type="submission" date="2020-09" db="EMBL/GenBank/DDBJ databases">
        <authorList>
            <person name="Sun Q."/>
            <person name="Zhou Y."/>
        </authorList>
    </citation>
    <scope>NUCLEOTIDE SEQUENCE</scope>
    <source>
        <strain evidence="2">CGMCC 1.12827</strain>
    </source>
</reference>